<proteinExistence type="predicted"/>
<evidence type="ECO:0000313" key="2">
    <source>
        <dbReference type="Proteomes" id="UP000077927"/>
    </source>
</evidence>
<protein>
    <submittedName>
        <fullName evidence="1">Uncharacterized protein</fullName>
    </submittedName>
</protein>
<evidence type="ECO:0000313" key="1">
    <source>
        <dbReference type="EMBL" id="ANH76792.1"/>
    </source>
</evidence>
<sequence length="41" mass="4935">MVRQGVHANLRADIKRQIRIVRTKQVFTRPMNVMERKKLCL</sequence>
<dbReference type="EMBL" id="CP012606">
    <property type="protein sequence ID" value="ANH76792.1"/>
    <property type="molecule type" value="Genomic_DNA"/>
</dbReference>
<reference evidence="1 2" key="1">
    <citation type="submission" date="2015-09" db="EMBL/GenBank/DDBJ databases">
        <authorList>
            <person name="Xu Y."/>
            <person name="Nagy A."/>
            <person name="Liu N.T."/>
            <person name="Nou X."/>
        </authorList>
    </citation>
    <scope>NUCLEOTIDE SEQUENCE [LARGE SCALE GENOMIC DNA]</scope>
    <source>
        <strain evidence="1 2">FC1138</strain>
    </source>
</reference>
<dbReference type="KEGG" id="rin:ACS15_5150"/>
<gene>
    <name evidence="1" type="ORF">ACS15_5150</name>
</gene>
<accession>A0AAC9FU35</accession>
<dbReference type="AlphaFoldDB" id="A0AAC9FU35"/>
<dbReference type="Proteomes" id="UP000077927">
    <property type="component" value="Chromosome 2"/>
</dbReference>
<organism evidence="1 2">
    <name type="scientific">Ralstonia insidiosa</name>
    <dbReference type="NCBI Taxonomy" id="190721"/>
    <lineage>
        <taxon>Bacteria</taxon>
        <taxon>Pseudomonadati</taxon>
        <taxon>Pseudomonadota</taxon>
        <taxon>Betaproteobacteria</taxon>
        <taxon>Burkholderiales</taxon>
        <taxon>Burkholderiaceae</taxon>
        <taxon>Ralstonia</taxon>
    </lineage>
</organism>
<name>A0AAC9FU35_9RALS</name>